<evidence type="ECO:0000313" key="2">
    <source>
        <dbReference type="Proteomes" id="UP001311232"/>
    </source>
</evidence>
<dbReference type="EMBL" id="JAHHUM010000983">
    <property type="protein sequence ID" value="KAK5615291.1"/>
    <property type="molecule type" value="Genomic_DNA"/>
</dbReference>
<sequence length="172" mass="19396">MVSRTSLLTLFPPHHHDFSLRVWKIMFFMLQFKSSQPAYAQFGGVCSFSSWKPSRYESLCAMGLLGEILLVPARLGAERNGHSNCGASFKISCLESRQPDVGAMMLQPWHVSISFKFYCCSGYSTQYRVPRYASTIINHHTLNIEVMCMLCHAKCEGIASLVTIQEDHPRPG</sequence>
<name>A0AAV9S1V0_9TELE</name>
<dbReference type="AlphaFoldDB" id="A0AAV9S1V0"/>
<keyword evidence="2" id="KW-1185">Reference proteome</keyword>
<comment type="caution">
    <text evidence="1">The sequence shown here is derived from an EMBL/GenBank/DDBJ whole genome shotgun (WGS) entry which is preliminary data.</text>
</comment>
<accession>A0AAV9S1V0</accession>
<dbReference type="Proteomes" id="UP001311232">
    <property type="component" value="Unassembled WGS sequence"/>
</dbReference>
<organism evidence="1 2">
    <name type="scientific">Crenichthys baileyi</name>
    <name type="common">White River springfish</name>
    <dbReference type="NCBI Taxonomy" id="28760"/>
    <lineage>
        <taxon>Eukaryota</taxon>
        <taxon>Metazoa</taxon>
        <taxon>Chordata</taxon>
        <taxon>Craniata</taxon>
        <taxon>Vertebrata</taxon>
        <taxon>Euteleostomi</taxon>
        <taxon>Actinopterygii</taxon>
        <taxon>Neopterygii</taxon>
        <taxon>Teleostei</taxon>
        <taxon>Neoteleostei</taxon>
        <taxon>Acanthomorphata</taxon>
        <taxon>Ovalentaria</taxon>
        <taxon>Atherinomorphae</taxon>
        <taxon>Cyprinodontiformes</taxon>
        <taxon>Goodeidae</taxon>
        <taxon>Crenichthys</taxon>
    </lineage>
</organism>
<protein>
    <submittedName>
        <fullName evidence="1">Uncharacterized protein</fullName>
    </submittedName>
</protein>
<gene>
    <name evidence="1" type="ORF">CRENBAI_003490</name>
</gene>
<proteinExistence type="predicted"/>
<evidence type="ECO:0000313" key="1">
    <source>
        <dbReference type="EMBL" id="KAK5615291.1"/>
    </source>
</evidence>
<reference evidence="1 2" key="1">
    <citation type="submission" date="2021-06" db="EMBL/GenBank/DDBJ databases">
        <authorList>
            <person name="Palmer J.M."/>
        </authorList>
    </citation>
    <scope>NUCLEOTIDE SEQUENCE [LARGE SCALE GENOMIC DNA]</scope>
    <source>
        <strain evidence="1 2">MEX-2019</strain>
        <tissue evidence="1">Muscle</tissue>
    </source>
</reference>